<dbReference type="AlphaFoldDB" id="A0A1A7BEK5"/>
<dbReference type="RefSeq" id="WP_068863372.1">
    <property type="nucleotide sequence ID" value="NZ_LZYB01000003.1"/>
</dbReference>
<dbReference type="InterPro" id="IPR051807">
    <property type="entry name" value="Sec-metab_biosynth-assoc"/>
</dbReference>
<name>A0A1A7BEK5_9SPHN</name>
<sequence length="95" mass="10701">MRMFCFHCRDGEDGGRLRAVHRPAHLEFVHANAEHFVIVGPLKRADGLIIGSLLIVKAEDEAAAREILSEDPYLTFGVWQSIRVDEFTPLLGDWA</sequence>
<gene>
    <name evidence="3" type="ORF">I603_1322</name>
</gene>
<reference evidence="3 4" key="1">
    <citation type="submission" date="2016-06" db="EMBL/GenBank/DDBJ databases">
        <title>Genome sequence of Porphyrobacter dokdonensis DSW-74.</title>
        <authorList>
            <person name="Kim J.F."/>
            <person name="Song J.Y."/>
        </authorList>
    </citation>
    <scope>NUCLEOTIDE SEQUENCE [LARGE SCALE GENOMIC DNA]</scope>
    <source>
        <strain evidence="3 4">DSW-74</strain>
    </source>
</reference>
<dbReference type="PANTHER" id="PTHR33606">
    <property type="entry name" value="PROTEIN YCII"/>
    <property type="match status" value="1"/>
</dbReference>
<dbReference type="STRING" id="1300349.I603_1322"/>
<dbReference type="EMBL" id="LZYB01000003">
    <property type="protein sequence ID" value="OBV10914.1"/>
    <property type="molecule type" value="Genomic_DNA"/>
</dbReference>
<dbReference type="PANTHER" id="PTHR33606:SF3">
    <property type="entry name" value="PROTEIN YCII"/>
    <property type="match status" value="1"/>
</dbReference>
<dbReference type="InterPro" id="IPR005545">
    <property type="entry name" value="YCII"/>
</dbReference>
<dbReference type="SUPFAM" id="SSF54909">
    <property type="entry name" value="Dimeric alpha+beta barrel"/>
    <property type="match status" value="1"/>
</dbReference>
<dbReference type="Proteomes" id="UP000092484">
    <property type="component" value="Unassembled WGS sequence"/>
</dbReference>
<dbReference type="Pfam" id="PF03795">
    <property type="entry name" value="YCII"/>
    <property type="match status" value="1"/>
</dbReference>
<evidence type="ECO:0000259" key="2">
    <source>
        <dbReference type="Pfam" id="PF03795"/>
    </source>
</evidence>
<comment type="caution">
    <text evidence="3">The sequence shown here is derived from an EMBL/GenBank/DDBJ whole genome shotgun (WGS) entry which is preliminary data.</text>
</comment>
<keyword evidence="4" id="KW-1185">Reference proteome</keyword>
<protein>
    <submittedName>
        <fullName evidence="3">YciL protein</fullName>
    </submittedName>
</protein>
<dbReference type="Gene3D" id="3.30.70.1060">
    <property type="entry name" value="Dimeric alpha+beta barrel"/>
    <property type="match status" value="1"/>
</dbReference>
<evidence type="ECO:0000313" key="3">
    <source>
        <dbReference type="EMBL" id="OBV10914.1"/>
    </source>
</evidence>
<evidence type="ECO:0000313" key="4">
    <source>
        <dbReference type="Proteomes" id="UP000092484"/>
    </source>
</evidence>
<comment type="similarity">
    <text evidence="1">Belongs to the YciI family.</text>
</comment>
<evidence type="ECO:0000256" key="1">
    <source>
        <dbReference type="ARBA" id="ARBA00007689"/>
    </source>
</evidence>
<proteinExistence type="inferred from homology"/>
<organism evidence="3 4">
    <name type="scientific">Erythrobacter dokdonensis DSW-74</name>
    <dbReference type="NCBI Taxonomy" id="1300349"/>
    <lineage>
        <taxon>Bacteria</taxon>
        <taxon>Pseudomonadati</taxon>
        <taxon>Pseudomonadota</taxon>
        <taxon>Alphaproteobacteria</taxon>
        <taxon>Sphingomonadales</taxon>
        <taxon>Erythrobacteraceae</taxon>
        <taxon>Erythrobacter/Porphyrobacter group</taxon>
        <taxon>Erythrobacter</taxon>
    </lineage>
</organism>
<feature type="domain" description="YCII-related" evidence="2">
    <location>
        <begin position="4"/>
        <end position="87"/>
    </location>
</feature>
<accession>A0A1A7BEK5</accession>
<dbReference type="InterPro" id="IPR011008">
    <property type="entry name" value="Dimeric_a/b-barrel"/>
</dbReference>